<dbReference type="InterPro" id="IPR041916">
    <property type="entry name" value="Anti_sigma_zinc_sf"/>
</dbReference>
<dbReference type="Gene3D" id="1.10.10.1320">
    <property type="entry name" value="Anti-sigma factor, zinc-finger domain"/>
    <property type="match status" value="1"/>
</dbReference>
<evidence type="ECO:0008006" key="7">
    <source>
        <dbReference type="Google" id="ProtNLM"/>
    </source>
</evidence>
<evidence type="ECO:0000313" key="6">
    <source>
        <dbReference type="Proteomes" id="UP000053244"/>
    </source>
</evidence>
<dbReference type="NCBIfam" id="TIGR03083">
    <property type="entry name" value="maleylpyruvate isomerase family mycothiol-dependent enzyme"/>
    <property type="match status" value="1"/>
</dbReference>
<dbReference type="SUPFAM" id="SSF109854">
    <property type="entry name" value="DinB/YfiT-like putative metalloenzymes"/>
    <property type="match status" value="1"/>
</dbReference>
<dbReference type="InterPro" id="IPR017517">
    <property type="entry name" value="Maleyloyr_isom"/>
</dbReference>
<dbReference type="InterPro" id="IPR027383">
    <property type="entry name" value="Znf_put"/>
</dbReference>
<dbReference type="EMBL" id="LLZH01000287">
    <property type="protein sequence ID" value="KUL28600.1"/>
    <property type="molecule type" value="Genomic_DNA"/>
</dbReference>
<evidence type="ECO:0000256" key="2">
    <source>
        <dbReference type="ARBA" id="ARBA00023163"/>
    </source>
</evidence>
<keyword evidence="6" id="KW-1185">Reference proteome</keyword>
<dbReference type="RefSeq" id="WP_067698798.1">
    <property type="nucleotide sequence ID" value="NZ_LLZH01000287.1"/>
</dbReference>
<keyword evidence="2" id="KW-0804">Transcription</keyword>
<reference evidence="5 6" key="1">
    <citation type="submission" date="2015-10" db="EMBL/GenBank/DDBJ databases">
        <authorList>
            <person name="Gilbert D.G."/>
        </authorList>
    </citation>
    <scope>NUCLEOTIDE SEQUENCE [LARGE SCALE GENOMIC DNA]</scope>
    <source>
        <strain evidence="5 6">NRRL B-16712</strain>
    </source>
</reference>
<keyword evidence="1" id="KW-0805">Transcription regulation</keyword>
<dbReference type="Pfam" id="PF11716">
    <property type="entry name" value="MDMPI_N"/>
    <property type="match status" value="1"/>
</dbReference>
<dbReference type="Pfam" id="PF13490">
    <property type="entry name" value="zf-HC2"/>
    <property type="match status" value="1"/>
</dbReference>
<accession>A0A124G9C5</accession>
<comment type="caution">
    <text evidence="5">The sequence shown here is derived from an EMBL/GenBank/DDBJ whole genome shotgun (WGS) entry which is preliminary data.</text>
</comment>
<dbReference type="AlphaFoldDB" id="A0A124G9C5"/>
<feature type="domain" description="Mycothiol-dependent maleylpyruvate isomerase metal-binding" evidence="3">
    <location>
        <begin position="91"/>
        <end position="221"/>
    </location>
</feature>
<dbReference type="Gene3D" id="1.20.120.450">
    <property type="entry name" value="dinb family like domain"/>
    <property type="match status" value="1"/>
</dbReference>
<proteinExistence type="predicted"/>
<dbReference type="OrthoDB" id="4321761at2"/>
<dbReference type="Proteomes" id="UP000053244">
    <property type="component" value="Unassembled WGS sequence"/>
</dbReference>
<evidence type="ECO:0000259" key="4">
    <source>
        <dbReference type="Pfam" id="PF13490"/>
    </source>
</evidence>
<protein>
    <recommendedName>
        <fullName evidence="7">Mycothiol-dependent maleylpyruvate isomerase metal-binding domain-containing protein</fullName>
    </recommendedName>
</protein>
<name>A0A124G9C5_9ACTN</name>
<evidence type="ECO:0000259" key="3">
    <source>
        <dbReference type="Pfam" id="PF11716"/>
    </source>
</evidence>
<evidence type="ECO:0000256" key="1">
    <source>
        <dbReference type="ARBA" id="ARBA00023015"/>
    </source>
</evidence>
<feature type="domain" description="Putative zinc-finger" evidence="4">
    <location>
        <begin position="10"/>
        <end position="41"/>
    </location>
</feature>
<dbReference type="GO" id="GO:0046872">
    <property type="term" value="F:metal ion binding"/>
    <property type="evidence" value="ECO:0007669"/>
    <property type="project" value="InterPro"/>
</dbReference>
<evidence type="ECO:0000313" key="5">
    <source>
        <dbReference type="EMBL" id="KUL28600.1"/>
    </source>
</evidence>
<gene>
    <name evidence="5" type="ORF">ADL15_31580</name>
</gene>
<dbReference type="InterPro" id="IPR024344">
    <property type="entry name" value="MDMPI_metal-binding"/>
</dbReference>
<dbReference type="InterPro" id="IPR034660">
    <property type="entry name" value="DinB/YfiT-like"/>
</dbReference>
<sequence length="340" mass="35566">MTDTASHQTIVPLIGAWALNACSAEEEALVEAHLDTCAACAREARLLRETAADLAGPPLRRPAGALTRLLTAAHGRRPPAAVTPTYAAPYAAQVAALDLLLSDLGAGDWERIAAEEMSVRDLVAHLAATDGLVAAALGVPVQPPSAPGEKPADRTAAVLRLERGRPAEQTRRAWRDQADAVCRSLVRHPSTATVYLGLSLALADALAARAFETWIHGEDIAGALGRAYVLPLPEHLRPMADLAARVLPAVMSRRVAAPHDRFVRLRLTGDGGGTWTVPLDPAATAGATVRPAAEITLGVVEFCRLAAARCDPELVGAEVRGDTALAREFLAAAPAMAPVP</sequence>
<organism evidence="5 6">
    <name type="scientific">Actinoplanes awajinensis subsp. mycoplanecinus</name>
    <dbReference type="NCBI Taxonomy" id="135947"/>
    <lineage>
        <taxon>Bacteria</taxon>
        <taxon>Bacillati</taxon>
        <taxon>Actinomycetota</taxon>
        <taxon>Actinomycetes</taxon>
        <taxon>Micromonosporales</taxon>
        <taxon>Micromonosporaceae</taxon>
        <taxon>Actinoplanes</taxon>
    </lineage>
</organism>